<feature type="compositionally biased region" description="Low complexity" evidence="1">
    <location>
        <begin position="127"/>
        <end position="140"/>
    </location>
</feature>
<name>A0A9N9JGE3_9GLOM</name>
<sequence length="189" mass="21721">QTTNDQKLAMVMFIENPENRNIIDGKAVTGLPISGKPVTKNARYAQMALFVNKRCKDSNWDAKIANEKDHENGINTIEAKLEDLCPYYSRIDIIYENNDNSNDTQVQKNNLSNYNSSDNINKEKGLENNNNSNNIQDQRNNLFNFNNNNDIDNKSELENDELKKTSLSFILDEFTLNDDDDDLIILNHK</sequence>
<dbReference type="OrthoDB" id="2444630at2759"/>
<evidence type="ECO:0000313" key="3">
    <source>
        <dbReference type="Proteomes" id="UP000789405"/>
    </source>
</evidence>
<feature type="non-terminal residue" evidence="2">
    <location>
        <position position="189"/>
    </location>
</feature>
<organism evidence="2 3">
    <name type="scientific">Dentiscutata erythropus</name>
    <dbReference type="NCBI Taxonomy" id="1348616"/>
    <lineage>
        <taxon>Eukaryota</taxon>
        <taxon>Fungi</taxon>
        <taxon>Fungi incertae sedis</taxon>
        <taxon>Mucoromycota</taxon>
        <taxon>Glomeromycotina</taxon>
        <taxon>Glomeromycetes</taxon>
        <taxon>Diversisporales</taxon>
        <taxon>Gigasporaceae</taxon>
        <taxon>Dentiscutata</taxon>
    </lineage>
</organism>
<dbReference type="AlphaFoldDB" id="A0A9N9JGE3"/>
<proteinExistence type="predicted"/>
<gene>
    <name evidence="2" type="ORF">DERYTH_LOCUS19458</name>
</gene>
<accession>A0A9N9JGE3</accession>
<reference evidence="2" key="1">
    <citation type="submission" date="2021-06" db="EMBL/GenBank/DDBJ databases">
        <authorList>
            <person name="Kallberg Y."/>
            <person name="Tangrot J."/>
            <person name="Rosling A."/>
        </authorList>
    </citation>
    <scope>NUCLEOTIDE SEQUENCE</scope>
    <source>
        <strain evidence="2">MA453B</strain>
    </source>
</reference>
<comment type="caution">
    <text evidence="2">The sequence shown here is derived from an EMBL/GenBank/DDBJ whole genome shotgun (WGS) entry which is preliminary data.</text>
</comment>
<feature type="region of interest" description="Disordered" evidence="1">
    <location>
        <begin position="113"/>
        <end position="140"/>
    </location>
</feature>
<protein>
    <submittedName>
        <fullName evidence="2">22540_t:CDS:1</fullName>
    </submittedName>
</protein>
<keyword evidence="3" id="KW-1185">Reference proteome</keyword>
<evidence type="ECO:0000256" key="1">
    <source>
        <dbReference type="SAM" id="MobiDB-lite"/>
    </source>
</evidence>
<evidence type="ECO:0000313" key="2">
    <source>
        <dbReference type="EMBL" id="CAG8779327.1"/>
    </source>
</evidence>
<dbReference type="Proteomes" id="UP000789405">
    <property type="component" value="Unassembled WGS sequence"/>
</dbReference>
<dbReference type="EMBL" id="CAJVPY010021380">
    <property type="protein sequence ID" value="CAG8779327.1"/>
    <property type="molecule type" value="Genomic_DNA"/>
</dbReference>